<comment type="caution">
    <text evidence="1">The sequence shown here is derived from an EMBL/GenBank/DDBJ whole genome shotgun (WGS) entry which is preliminary data.</text>
</comment>
<sequence>MPPVVVWQQADFLYDELFTREIDDTFIDLLIDQALACNFRVRAENSLAIEVVQWTLCVKFAKEFTFLDCSRHWAPVCVGSHLQGTTVCLCIYVRGDPKWTELQVIFNDAPTSNQLFLDNVVNVSSSDEDDLMFIVENGGVLFGPVMHGLPVYDMPLGVAEVPINAPFLQALPVINVSSDDTRSPDNNFWNDMFEEWGSDSLSGGYVDPNDRLHLQEDAAAVHFLENGQYEPHSPINSLNNIKGFISSSSSASNTPSYG</sequence>
<dbReference type="Proteomes" id="UP000826271">
    <property type="component" value="Unassembled WGS sequence"/>
</dbReference>
<dbReference type="EMBL" id="WHWC01000013">
    <property type="protein sequence ID" value="KAG8371719.1"/>
    <property type="molecule type" value="Genomic_DNA"/>
</dbReference>
<name>A0AAV6WV44_9LAMI</name>
<evidence type="ECO:0000313" key="2">
    <source>
        <dbReference type="Proteomes" id="UP000826271"/>
    </source>
</evidence>
<proteinExistence type="predicted"/>
<dbReference type="AlphaFoldDB" id="A0AAV6WV44"/>
<gene>
    <name evidence="1" type="ORF">BUALT_Bualt13G0117400</name>
</gene>
<evidence type="ECO:0000313" key="1">
    <source>
        <dbReference type="EMBL" id="KAG8371719.1"/>
    </source>
</evidence>
<keyword evidence="2" id="KW-1185">Reference proteome</keyword>
<organism evidence="1 2">
    <name type="scientific">Buddleja alternifolia</name>
    <dbReference type="NCBI Taxonomy" id="168488"/>
    <lineage>
        <taxon>Eukaryota</taxon>
        <taxon>Viridiplantae</taxon>
        <taxon>Streptophyta</taxon>
        <taxon>Embryophyta</taxon>
        <taxon>Tracheophyta</taxon>
        <taxon>Spermatophyta</taxon>
        <taxon>Magnoliopsida</taxon>
        <taxon>eudicotyledons</taxon>
        <taxon>Gunneridae</taxon>
        <taxon>Pentapetalae</taxon>
        <taxon>asterids</taxon>
        <taxon>lamiids</taxon>
        <taxon>Lamiales</taxon>
        <taxon>Scrophulariaceae</taxon>
        <taxon>Buddlejeae</taxon>
        <taxon>Buddleja</taxon>
    </lineage>
</organism>
<accession>A0AAV6WV44</accession>
<protein>
    <submittedName>
        <fullName evidence="1">Uncharacterized protein</fullName>
    </submittedName>
</protein>
<reference evidence="1" key="1">
    <citation type="submission" date="2019-10" db="EMBL/GenBank/DDBJ databases">
        <authorList>
            <person name="Zhang R."/>
            <person name="Pan Y."/>
            <person name="Wang J."/>
            <person name="Ma R."/>
            <person name="Yu S."/>
        </authorList>
    </citation>
    <scope>NUCLEOTIDE SEQUENCE</scope>
    <source>
        <strain evidence="1">LA-IB0</strain>
        <tissue evidence="1">Leaf</tissue>
    </source>
</reference>